<dbReference type="Gene3D" id="3.40.50.10130">
    <property type="match status" value="1"/>
</dbReference>
<feature type="region of interest" description="Disordered" evidence="10">
    <location>
        <begin position="230"/>
        <end position="262"/>
    </location>
</feature>
<dbReference type="InterPro" id="IPR011335">
    <property type="entry name" value="Restrct_endonuc-II-like"/>
</dbReference>
<dbReference type="InterPro" id="IPR047520">
    <property type="entry name" value="XPF_nuclease"/>
</dbReference>
<evidence type="ECO:0000256" key="5">
    <source>
        <dbReference type="ARBA" id="ARBA00022763"/>
    </source>
</evidence>
<feature type="compositionally biased region" description="Basic residues" evidence="10">
    <location>
        <begin position="182"/>
        <end position="191"/>
    </location>
</feature>
<dbReference type="eggNOG" id="KOG0442">
    <property type="taxonomic scope" value="Eukaryota"/>
</dbReference>
<dbReference type="GO" id="GO:0000712">
    <property type="term" value="P:resolution of meiotic recombination intermediates"/>
    <property type="evidence" value="ECO:0007669"/>
    <property type="project" value="TreeGrafter"/>
</dbReference>
<dbReference type="SMART" id="SM00891">
    <property type="entry name" value="ERCC4"/>
    <property type="match status" value="1"/>
</dbReference>
<evidence type="ECO:0000313" key="12">
    <source>
        <dbReference type="EMBL" id="EFC49381.1"/>
    </source>
</evidence>
<feature type="region of interest" description="Disordered" evidence="10">
    <location>
        <begin position="165"/>
        <end position="192"/>
    </location>
</feature>
<keyword evidence="8" id="KW-0234">DNA repair</keyword>
<evidence type="ECO:0000256" key="6">
    <source>
        <dbReference type="ARBA" id="ARBA00022801"/>
    </source>
</evidence>
<dbReference type="InterPro" id="IPR006166">
    <property type="entry name" value="ERCC4_domain"/>
</dbReference>
<dbReference type="SUPFAM" id="SSF52980">
    <property type="entry name" value="Restriction endonuclease-like"/>
    <property type="match status" value="1"/>
</dbReference>
<evidence type="ECO:0000256" key="4">
    <source>
        <dbReference type="ARBA" id="ARBA00022759"/>
    </source>
</evidence>
<reference evidence="12 13" key="1">
    <citation type="journal article" date="2010" name="Cell">
        <title>The genome of Naegleria gruberi illuminates early eukaryotic versatility.</title>
        <authorList>
            <person name="Fritz-Laylin L.K."/>
            <person name="Prochnik S.E."/>
            <person name="Ginger M.L."/>
            <person name="Dacks J.B."/>
            <person name="Carpenter M.L."/>
            <person name="Field M.C."/>
            <person name="Kuo A."/>
            <person name="Paredez A."/>
            <person name="Chapman J."/>
            <person name="Pham J."/>
            <person name="Shu S."/>
            <person name="Neupane R."/>
            <person name="Cipriano M."/>
            <person name="Mancuso J."/>
            <person name="Tu H."/>
            <person name="Salamov A."/>
            <person name="Lindquist E."/>
            <person name="Shapiro H."/>
            <person name="Lucas S."/>
            <person name="Grigoriev I.V."/>
            <person name="Cande W.Z."/>
            <person name="Fulton C."/>
            <person name="Rokhsar D.S."/>
            <person name="Dawson S.C."/>
        </authorList>
    </citation>
    <scope>NUCLEOTIDE SEQUENCE [LARGE SCALE GENOMIC DNA]</scope>
    <source>
        <strain evidence="12 13">NEG-M</strain>
    </source>
</reference>
<feature type="compositionally biased region" description="Basic and acidic residues" evidence="10">
    <location>
        <begin position="168"/>
        <end position="181"/>
    </location>
</feature>
<dbReference type="VEuPathDB" id="AmoebaDB:NAEGRDRAFT_62721"/>
<dbReference type="FunCoup" id="D2V1W8">
    <property type="interactions" value="541"/>
</dbReference>
<dbReference type="InterPro" id="IPR010994">
    <property type="entry name" value="RuvA_2-like"/>
</dbReference>
<evidence type="ECO:0000313" key="13">
    <source>
        <dbReference type="Proteomes" id="UP000006671"/>
    </source>
</evidence>
<dbReference type="Pfam" id="PF02732">
    <property type="entry name" value="ERCC4"/>
    <property type="match status" value="1"/>
</dbReference>
<keyword evidence="13" id="KW-1185">Reference proteome</keyword>
<dbReference type="InParanoid" id="D2V1W8"/>
<organism evidence="13">
    <name type="scientific">Naegleria gruberi</name>
    <name type="common">Amoeba</name>
    <dbReference type="NCBI Taxonomy" id="5762"/>
    <lineage>
        <taxon>Eukaryota</taxon>
        <taxon>Discoba</taxon>
        <taxon>Heterolobosea</taxon>
        <taxon>Tetramitia</taxon>
        <taxon>Eutetramitia</taxon>
        <taxon>Vahlkampfiidae</taxon>
        <taxon>Naegleria</taxon>
    </lineage>
</organism>
<dbReference type="GO" id="GO:0003697">
    <property type="term" value="F:single-stranded DNA binding"/>
    <property type="evidence" value="ECO:0007669"/>
    <property type="project" value="TreeGrafter"/>
</dbReference>
<feature type="compositionally biased region" description="Acidic residues" evidence="10">
    <location>
        <begin position="230"/>
        <end position="244"/>
    </location>
</feature>
<name>D2V1W8_NAEGR</name>
<comment type="subcellular location">
    <subcellularLocation>
        <location evidence="1">Nucleus</location>
    </subcellularLocation>
</comment>
<dbReference type="GO" id="GO:0000014">
    <property type="term" value="F:single-stranded DNA endodeoxyribonuclease activity"/>
    <property type="evidence" value="ECO:0007669"/>
    <property type="project" value="TreeGrafter"/>
</dbReference>
<dbReference type="GO" id="GO:1901255">
    <property type="term" value="P:nucleotide-excision repair involved in interstrand cross-link repair"/>
    <property type="evidence" value="ECO:0007669"/>
    <property type="project" value="TreeGrafter"/>
</dbReference>
<comment type="similarity">
    <text evidence="2">Belongs to the XPF family.</text>
</comment>
<keyword evidence="3" id="KW-0540">Nuclease</keyword>
<dbReference type="AlphaFoldDB" id="D2V1W8"/>
<dbReference type="GeneID" id="8862555"/>
<protein>
    <submittedName>
        <fullName evidence="12">Predicted protein</fullName>
    </submittedName>
</protein>
<keyword evidence="9" id="KW-0539">Nucleus</keyword>
<keyword evidence="4" id="KW-0255">Endonuclease</keyword>
<dbReference type="SUPFAM" id="SSF47781">
    <property type="entry name" value="RuvA domain 2-like"/>
    <property type="match status" value="1"/>
</dbReference>
<evidence type="ECO:0000259" key="11">
    <source>
        <dbReference type="SMART" id="SM00891"/>
    </source>
</evidence>
<dbReference type="Gene3D" id="1.10.150.20">
    <property type="entry name" value="5' to 3' exonuclease, C-terminal subdomain"/>
    <property type="match status" value="1"/>
</dbReference>
<evidence type="ECO:0000256" key="1">
    <source>
        <dbReference type="ARBA" id="ARBA00004123"/>
    </source>
</evidence>
<dbReference type="GO" id="GO:0003684">
    <property type="term" value="F:damaged DNA binding"/>
    <property type="evidence" value="ECO:0007669"/>
    <property type="project" value="TreeGrafter"/>
</dbReference>
<evidence type="ECO:0000256" key="3">
    <source>
        <dbReference type="ARBA" id="ARBA00022722"/>
    </source>
</evidence>
<keyword evidence="5" id="KW-0227">DNA damage</keyword>
<dbReference type="CDD" id="cd20078">
    <property type="entry name" value="XPF_nuclease_XPF_euk"/>
    <property type="match status" value="1"/>
</dbReference>
<evidence type="ECO:0000256" key="2">
    <source>
        <dbReference type="ARBA" id="ARBA00010015"/>
    </source>
</evidence>
<dbReference type="STRING" id="5762.D2V1W8"/>
<dbReference type="PANTHER" id="PTHR10150:SF0">
    <property type="entry name" value="DNA REPAIR ENDONUCLEASE XPF"/>
    <property type="match status" value="1"/>
</dbReference>
<keyword evidence="6" id="KW-0378">Hydrolase</keyword>
<accession>D2V1W8</accession>
<keyword evidence="7" id="KW-0238">DNA-binding</keyword>
<sequence>MRSLLFYLLNYDCVTFYDYLETLRLSDGKSGIPSSTWLTTDTASDIYQYAKDRIYTVSSNKVKSPLKKQKTLTQMESNRTIDPYVSVDSIQFHLEENPKWKQLENTIESIYETIQNNNNPNINGRVLILASNEKTCSQIRTYLELGGKTLLNRLIHKLIGPQIRKQQRKIDKQKEEKLGESKKKKGVKRKSLQNSELDLLSQHVSNFEENQEEIEKSKLEESILVYEIDSDDEKVQNEDEDEKFEDFKPPPSVDSNDDNSNHDLDNDVIMNLKKHPIDEYFEIIPDKVVKKLNEPKEMQLLIHSLYDTSTILDDLMPSFVILYENDLSFIRRIEHYQCKYPYIPLHVYLLSYDRNSVEYKQYQATVEREKEAFKKLIVSYGRLTIVIDAREFRSTLPSLLNSSGYKVIPIQISVGDYIVSKHCCVERKSTTDLWQSLNSGRLFQQSEKMIKYYKHAVLLIQFEQDEAFVLPDPYSGFYSYEDGKIEEKSIMTKLVLTALHFPKLKIAYSRTPAATGKFFYMMKHQVLQYNDYDMEENEEDYEPDVSLAQAIGTSEHVEENESSNQAIEFLARLPGVTVENMPRIINSVTNLYELADMSVSDLSDIMQSKENAKKLYDYLRESIDME</sequence>
<dbReference type="OrthoDB" id="361020at2759"/>
<dbReference type="FunFam" id="3.40.50.10130:FF:000002">
    <property type="entry name" value="DNA repair endonuclease XPF"/>
    <property type="match status" value="1"/>
</dbReference>
<dbReference type="PANTHER" id="PTHR10150">
    <property type="entry name" value="DNA REPAIR ENDONUCLEASE XPF"/>
    <property type="match status" value="1"/>
</dbReference>
<evidence type="ECO:0000256" key="9">
    <source>
        <dbReference type="ARBA" id="ARBA00023242"/>
    </source>
</evidence>
<dbReference type="KEGG" id="ngr:NAEGRDRAFT_62721"/>
<dbReference type="GO" id="GO:0000724">
    <property type="term" value="P:double-strand break repair via homologous recombination"/>
    <property type="evidence" value="ECO:0007669"/>
    <property type="project" value="TreeGrafter"/>
</dbReference>
<evidence type="ECO:0000256" key="7">
    <source>
        <dbReference type="ARBA" id="ARBA00023125"/>
    </source>
</evidence>
<evidence type="ECO:0000256" key="10">
    <source>
        <dbReference type="SAM" id="MobiDB-lite"/>
    </source>
</evidence>
<proteinExistence type="inferred from homology"/>
<dbReference type="EMBL" id="GG738848">
    <property type="protein sequence ID" value="EFC49381.1"/>
    <property type="molecule type" value="Genomic_DNA"/>
</dbReference>
<feature type="domain" description="ERCC4" evidence="11">
    <location>
        <begin position="384"/>
        <end position="464"/>
    </location>
</feature>
<dbReference type="GO" id="GO:0000110">
    <property type="term" value="C:nucleotide-excision repair factor 1 complex"/>
    <property type="evidence" value="ECO:0007669"/>
    <property type="project" value="TreeGrafter"/>
</dbReference>
<evidence type="ECO:0000256" key="8">
    <source>
        <dbReference type="ARBA" id="ARBA00023204"/>
    </source>
</evidence>
<dbReference type="RefSeq" id="XP_002682125.1">
    <property type="nucleotide sequence ID" value="XM_002682079.1"/>
</dbReference>
<dbReference type="Proteomes" id="UP000006671">
    <property type="component" value="Unassembled WGS sequence"/>
</dbReference>
<gene>
    <name evidence="12" type="ORF">NAEGRDRAFT_62721</name>
</gene>
<dbReference type="OMA" id="ENNKIDQ"/>